<dbReference type="AlphaFoldDB" id="A0A9N8DWW4"/>
<evidence type="ECO:0000313" key="2">
    <source>
        <dbReference type="EMBL" id="CAB9510261.1"/>
    </source>
</evidence>
<keyword evidence="1" id="KW-0732">Signal</keyword>
<proteinExistence type="predicted"/>
<evidence type="ECO:0000256" key="1">
    <source>
        <dbReference type="SAM" id="SignalP"/>
    </source>
</evidence>
<feature type="chain" id="PRO_5040285783" description="Peptidase M12B domain-containing protein" evidence="1">
    <location>
        <begin position="27"/>
        <end position="444"/>
    </location>
</feature>
<evidence type="ECO:0008006" key="4">
    <source>
        <dbReference type="Google" id="ProtNLM"/>
    </source>
</evidence>
<evidence type="ECO:0000313" key="3">
    <source>
        <dbReference type="Proteomes" id="UP001153069"/>
    </source>
</evidence>
<dbReference type="EMBL" id="CAICTM010000427">
    <property type="protein sequence ID" value="CAB9510261.1"/>
    <property type="molecule type" value="Genomic_DNA"/>
</dbReference>
<protein>
    <recommendedName>
        <fullName evidence="4">Peptidase M12B domain-containing protein</fullName>
    </recommendedName>
</protein>
<feature type="signal peptide" evidence="1">
    <location>
        <begin position="1"/>
        <end position="26"/>
    </location>
</feature>
<name>A0A9N8DWW4_9STRA</name>
<accession>A0A9N8DWW4</accession>
<reference evidence="2" key="1">
    <citation type="submission" date="2020-06" db="EMBL/GenBank/DDBJ databases">
        <authorList>
            <consortium name="Plant Systems Biology data submission"/>
        </authorList>
    </citation>
    <scope>NUCLEOTIDE SEQUENCE</scope>
    <source>
        <strain evidence="2">D6</strain>
    </source>
</reference>
<dbReference type="Proteomes" id="UP001153069">
    <property type="component" value="Unassembled WGS sequence"/>
</dbReference>
<keyword evidence="3" id="KW-1185">Reference proteome</keyword>
<sequence length="444" mass="50212">MNCLEVSMLLLLVLHVYIVPVALVHGQHIRPKPNQASETRADETVYFLDTSGLDDAGTDFYHFARLDMQLLEDLPTWNFINFHTTDDHFYGETDDGMTACHLMRHSSSSTRSTRNDKLLGMVSDRENNIWYEIKPDLHGDVLVTATFEGDIPPSAKDNAHISQAQSLWNNLRSTWSYLRDLPWTLRLDPAKEQVIDIMIIWSENSECYRSFQHVDCTLTEDTRDNMLASSEFVIATTNFALAKSDTSTVFNLAHAQRDTSGYREADTTQILTDMGVPFFGQLSYLHPLRDEHKADLVSFIYDNRIMVEQGIGGRALLPIPPGLPLAPFMAWSTYCVACLGGGYIPAHEYGHNLGCFHDRGTTDACDDNKNANYGYRSPTGTFRTIMAYSCVPGECDDYQLDRVCSVIPYFSGPASYQNGEVMGGEENNCRERIRLDKRTVSRFR</sequence>
<dbReference type="SUPFAM" id="SSF55486">
    <property type="entry name" value="Metalloproteases ('zincins'), catalytic domain"/>
    <property type="match status" value="1"/>
</dbReference>
<comment type="caution">
    <text evidence="2">The sequence shown here is derived from an EMBL/GenBank/DDBJ whole genome shotgun (WGS) entry which is preliminary data.</text>
</comment>
<gene>
    <name evidence="2" type="ORF">SEMRO_428_G140890.1</name>
</gene>
<organism evidence="2 3">
    <name type="scientific">Seminavis robusta</name>
    <dbReference type="NCBI Taxonomy" id="568900"/>
    <lineage>
        <taxon>Eukaryota</taxon>
        <taxon>Sar</taxon>
        <taxon>Stramenopiles</taxon>
        <taxon>Ochrophyta</taxon>
        <taxon>Bacillariophyta</taxon>
        <taxon>Bacillariophyceae</taxon>
        <taxon>Bacillariophycidae</taxon>
        <taxon>Naviculales</taxon>
        <taxon>Naviculaceae</taxon>
        <taxon>Seminavis</taxon>
    </lineage>
</organism>